<accession>A0A934UHY2</accession>
<dbReference type="Pfam" id="PF00326">
    <property type="entry name" value="Peptidase_S9"/>
    <property type="match status" value="1"/>
</dbReference>
<dbReference type="Proteomes" id="UP000609172">
    <property type="component" value="Unassembled WGS sequence"/>
</dbReference>
<dbReference type="InterPro" id="IPR001375">
    <property type="entry name" value="Peptidase_S9_cat"/>
</dbReference>
<keyword evidence="1" id="KW-0378">Hydrolase</keyword>
<sequence>MDINNYTNYMNFYNQIIRIQKCCWVTFFMKATIFLLFILQLVTCPLRGQELQKRNAQSSDYHRWSDMYMHDVSPDGKWVLYQLDYDHNMDTMVVRSTTFDKKYNFKGLKRYNFLNDEGLVTLRQDYMEILNLKKGSKKRFDKVTNYAYSESTHQIVMLTDDGKNKKLSILDPKGKVLKEKESVSFFSMSPDGLKIVYVTKSDAGDTLGIMDIKAGYTEKILIANSTAKWDNFVWQQSKALSYLQHNGKDSKTTLSYYNLQRSVLKTLDPMTQSGSLGNIEITTYYLYPMMLSDDGESVFFATKRQSVPSEKKDKNEPQIWYAGEKVIYSRQERTEDLKSKPNLAVWYPMSGSFRVISSPEFSEVFLTGNQQYALLADPLLHEPAMELEVVKDFFIKDLKTGTQELLVKNIIDLKNRLLPSPSGKYIAYFLENDWWIYDVVEKKHTNITAEIDTDFSEDNGNIGVGYPCGNPGWTDGDQEILLYDQFDIWAVKPNGTWRKLTSGREKEIQFRFAYNIGSSFKKQNFDGAKRATININKDIILSAKGIDKKSGYFLWSEKTKEKCIVYEDAMIDNMHYIEKAKTFIYQKQNFDKSPFLVRQSQNKEPNVFYESNKHQHQFKWGKAELVSYKNSKGKLLHGALYYPAGYNPQKKYPMIVHVYEKQSQNIHNYIKPTLFNLVGFNPTVLTLQGYFVLRPDIDYEIGKPGESAVDCVTAATKAVIDKGIVVASKIGLMGHSFGGYETSFIVGKTNMFAAAIAGAPPTDLYSFYHSIDWDKGKANMTKFNVGQLRLGVSAFQAPEIYMKNSPLASAQAIDKPLLIWSGKNDNQVDWHQSIELYVAMHRLKKKSVMILYPEEGHSFMKPENQKDLSTKILQWFDYFLKEEKQTQWISKQL</sequence>
<dbReference type="InterPro" id="IPR029058">
    <property type="entry name" value="AB_hydrolase_fold"/>
</dbReference>
<evidence type="ECO:0000256" key="2">
    <source>
        <dbReference type="SAM" id="Phobius"/>
    </source>
</evidence>
<proteinExistence type="predicted"/>
<feature type="transmembrane region" description="Helical" evidence="2">
    <location>
        <begin position="21"/>
        <end position="42"/>
    </location>
</feature>
<reference evidence="4" key="1">
    <citation type="submission" date="2020-12" db="EMBL/GenBank/DDBJ databases">
        <title>Bacterial novel species Flavobacterium sp. SE-1-e isolated from soil.</title>
        <authorList>
            <person name="Jung H.-Y."/>
        </authorList>
    </citation>
    <scope>NUCLEOTIDE SEQUENCE</scope>
    <source>
        <strain evidence="4">SE-1-e</strain>
    </source>
</reference>
<dbReference type="SUPFAM" id="SSF53474">
    <property type="entry name" value="alpha/beta-Hydrolases"/>
    <property type="match status" value="1"/>
</dbReference>
<dbReference type="SUPFAM" id="SSF82171">
    <property type="entry name" value="DPP6 N-terminal domain-like"/>
    <property type="match status" value="1"/>
</dbReference>
<organism evidence="4 5">
    <name type="scientific">Flavobacterium agrisoli</name>
    <dbReference type="NCBI Taxonomy" id="2793066"/>
    <lineage>
        <taxon>Bacteria</taxon>
        <taxon>Pseudomonadati</taxon>
        <taxon>Bacteroidota</taxon>
        <taxon>Flavobacteriia</taxon>
        <taxon>Flavobacteriales</taxon>
        <taxon>Flavobacteriaceae</taxon>
        <taxon>Flavobacterium</taxon>
    </lineage>
</organism>
<keyword evidence="2" id="KW-1133">Transmembrane helix</keyword>
<evidence type="ECO:0000256" key="1">
    <source>
        <dbReference type="ARBA" id="ARBA00022801"/>
    </source>
</evidence>
<evidence type="ECO:0000259" key="3">
    <source>
        <dbReference type="Pfam" id="PF00326"/>
    </source>
</evidence>
<keyword evidence="5" id="KW-1185">Reference proteome</keyword>
<dbReference type="GO" id="GO:0006508">
    <property type="term" value="P:proteolysis"/>
    <property type="evidence" value="ECO:0007669"/>
    <property type="project" value="InterPro"/>
</dbReference>
<protein>
    <submittedName>
        <fullName evidence="4">S9 family peptidase</fullName>
    </submittedName>
</protein>
<dbReference type="PANTHER" id="PTHR42776">
    <property type="entry name" value="SERINE PEPTIDASE S9 FAMILY MEMBER"/>
    <property type="match status" value="1"/>
</dbReference>
<gene>
    <name evidence="4" type="ORF">I5M07_00280</name>
</gene>
<evidence type="ECO:0000313" key="5">
    <source>
        <dbReference type="Proteomes" id="UP000609172"/>
    </source>
</evidence>
<feature type="domain" description="Peptidase S9 prolyl oligopeptidase catalytic" evidence="3">
    <location>
        <begin position="705"/>
        <end position="881"/>
    </location>
</feature>
<evidence type="ECO:0000313" key="4">
    <source>
        <dbReference type="EMBL" id="MBK0368252.1"/>
    </source>
</evidence>
<keyword evidence="2" id="KW-0812">Transmembrane</keyword>
<name>A0A934UHY2_9FLAO</name>
<dbReference type="PANTHER" id="PTHR42776:SF27">
    <property type="entry name" value="DIPEPTIDYL PEPTIDASE FAMILY MEMBER 6"/>
    <property type="match status" value="1"/>
</dbReference>
<comment type="caution">
    <text evidence="4">The sequence shown here is derived from an EMBL/GenBank/DDBJ whole genome shotgun (WGS) entry which is preliminary data.</text>
</comment>
<dbReference type="AlphaFoldDB" id="A0A934UHY2"/>
<dbReference type="EMBL" id="JAEHFV010000001">
    <property type="protein sequence ID" value="MBK0368252.1"/>
    <property type="molecule type" value="Genomic_DNA"/>
</dbReference>
<dbReference type="Gene3D" id="3.40.50.1820">
    <property type="entry name" value="alpha/beta hydrolase"/>
    <property type="match status" value="1"/>
</dbReference>
<keyword evidence="2" id="KW-0472">Membrane</keyword>
<dbReference type="GO" id="GO:0004252">
    <property type="term" value="F:serine-type endopeptidase activity"/>
    <property type="evidence" value="ECO:0007669"/>
    <property type="project" value="TreeGrafter"/>
</dbReference>